<organism evidence="2 3">
    <name type="scientific">Trapa incisa</name>
    <dbReference type="NCBI Taxonomy" id="236973"/>
    <lineage>
        <taxon>Eukaryota</taxon>
        <taxon>Viridiplantae</taxon>
        <taxon>Streptophyta</taxon>
        <taxon>Embryophyta</taxon>
        <taxon>Tracheophyta</taxon>
        <taxon>Spermatophyta</taxon>
        <taxon>Magnoliopsida</taxon>
        <taxon>eudicotyledons</taxon>
        <taxon>Gunneridae</taxon>
        <taxon>Pentapetalae</taxon>
        <taxon>rosids</taxon>
        <taxon>malvids</taxon>
        <taxon>Myrtales</taxon>
        <taxon>Lythraceae</taxon>
        <taxon>Trapa</taxon>
    </lineage>
</organism>
<dbReference type="EMBL" id="JAXIOK010000015">
    <property type="protein sequence ID" value="KAK4754710.1"/>
    <property type="molecule type" value="Genomic_DNA"/>
</dbReference>
<reference evidence="2 3" key="1">
    <citation type="journal article" date="2023" name="Hortic Res">
        <title>Pangenome of water caltrop reveals structural variations and asymmetric subgenome divergence after allopolyploidization.</title>
        <authorList>
            <person name="Zhang X."/>
            <person name="Chen Y."/>
            <person name="Wang L."/>
            <person name="Yuan Y."/>
            <person name="Fang M."/>
            <person name="Shi L."/>
            <person name="Lu R."/>
            <person name="Comes H.P."/>
            <person name="Ma Y."/>
            <person name="Chen Y."/>
            <person name="Huang G."/>
            <person name="Zhou Y."/>
            <person name="Zheng Z."/>
            <person name="Qiu Y."/>
        </authorList>
    </citation>
    <scope>NUCLEOTIDE SEQUENCE [LARGE SCALE GENOMIC DNA]</scope>
    <source>
        <tissue evidence="2">Roots</tissue>
    </source>
</reference>
<sequence length="182" mass="20206">MNPVLEESDGGRCDLPLEPCLSFNTYTSGRLAYVAGRVCREDEKQASNLELASADFRGQADHLERPDHGGGSRNDDDNDFEFISLVKNSDQAVIGSEYAGPVDPIFNLGIISARREDEERRSIRIPLKSMFLDDRDPLSARPPRPTISMVCQRGRTACGLRGCRWRMDSRAPPAARRANLPA</sequence>
<feature type="compositionally biased region" description="Basic and acidic residues" evidence="1">
    <location>
        <begin position="58"/>
        <end position="75"/>
    </location>
</feature>
<feature type="region of interest" description="Disordered" evidence="1">
    <location>
        <begin position="57"/>
        <end position="76"/>
    </location>
</feature>
<keyword evidence="3" id="KW-1185">Reference proteome</keyword>
<gene>
    <name evidence="2" type="ORF">SAY87_002814</name>
</gene>
<dbReference type="Proteomes" id="UP001345219">
    <property type="component" value="Chromosome 2"/>
</dbReference>
<proteinExistence type="predicted"/>
<comment type="caution">
    <text evidence="2">The sequence shown here is derived from an EMBL/GenBank/DDBJ whole genome shotgun (WGS) entry which is preliminary data.</text>
</comment>
<dbReference type="AlphaFoldDB" id="A0AAN7JTQ1"/>
<evidence type="ECO:0000313" key="2">
    <source>
        <dbReference type="EMBL" id="KAK4754710.1"/>
    </source>
</evidence>
<accession>A0AAN7JTQ1</accession>
<protein>
    <submittedName>
        <fullName evidence="2">Uncharacterized protein</fullName>
    </submittedName>
</protein>
<name>A0AAN7JTQ1_9MYRT</name>
<evidence type="ECO:0000313" key="3">
    <source>
        <dbReference type="Proteomes" id="UP001345219"/>
    </source>
</evidence>
<evidence type="ECO:0000256" key="1">
    <source>
        <dbReference type="SAM" id="MobiDB-lite"/>
    </source>
</evidence>